<evidence type="ECO:0000256" key="2">
    <source>
        <dbReference type="SAM" id="MobiDB-lite"/>
    </source>
</evidence>
<dbReference type="Proteomes" id="UP001221898">
    <property type="component" value="Unassembled WGS sequence"/>
</dbReference>
<dbReference type="PANTHER" id="PTHR16476">
    <property type="entry name" value="FAMILY WITH SEQUENCE SIMILARITY 216 MEMBER A"/>
    <property type="match status" value="1"/>
</dbReference>
<gene>
    <name evidence="3" type="ORF">AAFF_G00197330</name>
</gene>
<feature type="compositionally biased region" description="Polar residues" evidence="2">
    <location>
        <begin position="192"/>
        <end position="201"/>
    </location>
</feature>
<feature type="region of interest" description="Disordered" evidence="2">
    <location>
        <begin position="169"/>
        <end position="201"/>
    </location>
</feature>
<organism evidence="3 4">
    <name type="scientific">Aldrovandia affinis</name>
    <dbReference type="NCBI Taxonomy" id="143900"/>
    <lineage>
        <taxon>Eukaryota</taxon>
        <taxon>Metazoa</taxon>
        <taxon>Chordata</taxon>
        <taxon>Craniata</taxon>
        <taxon>Vertebrata</taxon>
        <taxon>Euteleostomi</taxon>
        <taxon>Actinopterygii</taxon>
        <taxon>Neopterygii</taxon>
        <taxon>Teleostei</taxon>
        <taxon>Notacanthiformes</taxon>
        <taxon>Halosauridae</taxon>
        <taxon>Aldrovandia</taxon>
    </lineage>
</organism>
<evidence type="ECO:0000313" key="3">
    <source>
        <dbReference type="EMBL" id="KAJ8384925.1"/>
    </source>
</evidence>
<dbReference type="Pfam" id="PF15107">
    <property type="entry name" value="FAM216B"/>
    <property type="match status" value="1"/>
</dbReference>
<sequence>MVISWHKTTIITSRRQGSCHQPTGRYIASGCLYSNQDNGLNDPMLPPQLQSSQTQRMETIHIPMALAAGPFLQHTRLTPGQKRYLCSIANTEHVRRVMQQHYLNVLHRCTKADHCPFKESIREELNMSQRASCKMDSDRTTNSTNLSGRTSHSDLAAVHSGRIVLPKIRKASTFPASKERISRKPKSKVPMAQTSVRGKDQ</sequence>
<comment type="similarity">
    <text evidence="1">Belongs to the FAM216 family.</text>
</comment>
<evidence type="ECO:0000313" key="4">
    <source>
        <dbReference type="Proteomes" id="UP001221898"/>
    </source>
</evidence>
<evidence type="ECO:0008006" key="5">
    <source>
        <dbReference type="Google" id="ProtNLM"/>
    </source>
</evidence>
<feature type="region of interest" description="Disordered" evidence="2">
    <location>
        <begin position="129"/>
        <end position="153"/>
    </location>
</feature>
<accession>A0AAD7RIW3</accession>
<proteinExistence type="inferred from homology"/>
<dbReference type="AlphaFoldDB" id="A0AAD7RIW3"/>
<feature type="compositionally biased region" description="Polar residues" evidence="2">
    <location>
        <begin position="140"/>
        <end position="150"/>
    </location>
</feature>
<dbReference type="EMBL" id="JAINUG010000262">
    <property type="protein sequence ID" value="KAJ8384925.1"/>
    <property type="molecule type" value="Genomic_DNA"/>
</dbReference>
<dbReference type="InterPro" id="IPR029373">
    <property type="entry name" value="FAM216"/>
</dbReference>
<protein>
    <recommendedName>
        <fullName evidence="5">Protein FAM216A</fullName>
    </recommendedName>
</protein>
<name>A0AAD7RIW3_9TELE</name>
<keyword evidence="4" id="KW-1185">Reference proteome</keyword>
<dbReference type="PANTHER" id="PTHR16476:SF4">
    <property type="entry name" value="PROTEIN FAM216A"/>
    <property type="match status" value="1"/>
</dbReference>
<reference evidence="3" key="1">
    <citation type="journal article" date="2023" name="Science">
        <title>Genome structures resolve the early diversification of teleost fishes.</title>
        <authorList>
            <person name="Parey E."/>
            <person name="Louis A."/>
            <person name="Montfort J."/>
            <person name="Bouchez O."/>
            <person name="Roques C."/>
            <person name="Iampietro C."/>
            <person name="Lluch J."/>
            <person name="Castinel A."/>
            <person name="Donnadieu C."/>
            <person name="Desvignes T."/>
            <person name="Floi Bucao C."/>
            <person name="Jouanno E."/>
            <person name="Wen M."/>
            <person name="Mejri S."/>
            <person name="Dirks R."/>
            <person name="Jansen H."/>
            <person name="Henkel C."/>
            <person name="Chen W.J."/>
            <person name="Zahm M."/>
            <person name="Cabau C."/>
            <person name="Klopp C."/>
            <person name="Thompson A.W."/>
            <person name="Robinson-Rechavi M."/>
            <person name="Braasch I."/>
            <person name="Lecointre G."/>
            <person name="Bobe J."/>
            <person name="Postlethwait J.H."/>
            <person name="Berthelot C."/>
            <person name="Roest Crollius H."/>
            <person name="Guiguen Y."/>
        </authorList>
    </citation>
    <scope>NUCLEOTIDE SEQUENCE</scope>
    <source>
        <strain evidence="3">NC1722</strain>
    </source>
</reference>
<evidence type="ECO:0000256" key="1">
    <source>
        <dbReference type="ARBA" id="ARBA00008615"/>
    </source>
</evidence>
<comment type="caution">
    <text evidence="3">The sequence shown here is derived from an EMBL/GenBank/DDBJ whole genome shotgun (WGS) entry which is preliminary data.</text>
</comment>